<dbReference type="GO" id="GO:0006261">
    <property type="term" value="P:DNA-templated DNA replication"/>
    <property type="evidence" value="ECO:0007669"/>
    <property type="project" value="TreeGrafter"/>
</dbReference>
<protein>
    <recommendedName>
        <fullName evidence="3">AAA+ ATPase domain-containing protein</fullName>
    </recommendedName>
</protein>
<dbReference type="EMBL" id="MHLB01000035">
    <property type="protein sequence ID" value="OGZ01540.1"/>
    <property type="molecule type" value="Genomic_DNA"/>
</dbReference>
<dbReference type="Proteomes" id="UP000178348">
    <property type="component" value="Unassembled WGS sequence"/>
</dbReference>
<sequence>MIIGHQKQLAQLMELAKQGRLSHGYIFFGEPSIGKRACAETLARYFETLATPPPLLRGEGKGGVHARPLSDAHVIAPDPETQIIGIDAIREMRNFLAQKPNVSRYRTLIIDDAHTLTGEAAPALLKITEEPPSSALIILIAPDHEMLLPTIQSRLEKFYFSPVEEKEIAQWLLKDCGASKEDASRAASRAFGAPGVAWKLLNDQRFKKLHSDAKKFFALHGKERRDFIKELTAQDDDIPPEDAFHFDRFLEALIREAMPLSARNTPFFRACLKLREQANYFNLNPRLQLTALAESSG</sequence>
<dbReference type="PANTHER" id="PTHR11669">
    <property type="entry name" value="REPLICATION FACTOR C / DNA POLYMERASE III GAMMA-TAU SUBUNIT"/>
    <property type="match status" value="1"/>
</dbReference>
<dbReference type="InterPro" id="IPR050238">
    <property type="entry name" value="DNA_Rep/Repair_Clamp_Loader"/>
</dbReference>
<evidence type="ECO:0000313" key="2">
    <source>
        <dbReference type="Proteomes" id="UP000178348"/>
    </source>
</evidence>
<accession>A0A1G2CLC9</accession>
<evidence type="ECO:0008006" key="3">
    <source>
        <dbReference type="Google" id="ProtNLM"/>
    </source>
</evidence>
<dbReference type="Gene3D" id="3.40.50.300">
    <property type="entry name" value="P-loop containing nucleotide triphosphate hydrolases"/>
    <property type="match status" value="1"/>
</dbReference>
<proteinExistence type="predicted"/>
<gene>
    <name evidence="1" type="ORF">A2946_03670</name>
</gene>
<evidence type="ECO:0000313" key="1">
    <source>
        <dbReference type="EMBL" id="OGZ01540.1"/>
    </source>
</evidence>
<comment type="caution">
    <text evidence="1">The sequence shown here is derived from an EMBL/GenBank/DDBJ whole genome shotgun (WGS) entry which is preliminary data.</text>
</comment>
<name>A0A1G2CLC9_9BACT</name>
<dbReference type="SUPFAM" id="SSF52540">
    <property type="entry name" value="P-loop containing nucleoside triphosphate hydrolases"/>
    <property type="match status" value="1"/>
</dbReference>
<dbReference type="AlphaFoldDB" id="A0A1G2CLC9"/>
<dbReference type="PANTHER" id="PTHR11669:SF0">
    <property type="entry name" value="PROTEIN STICHEL-LIKE 2"/>
    <property type="match status" value="1"/>
</dbReference>
<reference evidence="1 2" key="1">
    <citation type="journal article" date="2016" name="Nat. Commun.">
        <title>Thousands of microbial genomes shed light on interconnected biogeochemical processes in an aquifer system.</title>
        <authorList>
            <person name="Anantharaman K."/>
            <person name="Brown C.T."/>
            <person name="Hug L.A."/>
            <person name="Sharon I."/>
            <person name="Castelle C.J."/>
            <person name="Probst A.J."/>
            <person name="Thomas B.C."/>
            <person name="Singh A."/>
            <person name="Wilkins M.J."/>
            <person name="Karaoz U."/>
            <person name="Brodie E.L."/>
            <person name="Williams K.H."/>
            <person name="Hubbard S.S."/>
            <person name="Banfield J.F."/>
        </authorList>
    </citation>
    <scope>NUCLEOTIDE SEQUENCE [LARGE SCALE GENOMIC DNA]</scope>
</reference>
<organism evidence="1 2">
    <name type="scientific">Candidatus Liptonbacteria bacterium RIFCSPLOWO2_01_FULL_53_13</name>
    <dbReference type="NCBI Taxonomy" id="1798651"/>
    <lineage>
        <taxon>Bacteria</taxon>
        <taxon>Candidatus Liptoniibacteriota</taxon>
    </lineage>
</organism>
<dbReference type="Pfam" id="PF13177">
    <property type="entry name" value="DNA_pol3_delta2"/>
    <property type="match status" value="1"/>
</dbReference>
<dbReference type="InterPro" id="IPR027417">
    <property type="entry name" value="P-loop_NTPase"/>
</dbReference>